<name>A0A5C6RTN9_9BACT</name>
<feature type="compositionally biased region" description="Basic and acidic residues" evidence="9">
    <location>
        <begin position="118"/>
        <end position="132"/>
    </location>
</feature>
<keyword evidence="5 8" id="KW-0687">Ribonucleoprotein</keyword>
<dbReference type="CDD" id="cd00473">
    <property type="entry name" value="bS6"/>
    <property type="match status" value="1"/>
</dbReference>
<dbReference type="PANTHER" id="PTHR21011:SF1">
    <property type="entry name" value="SMALL RIBOSOMAL SUBUNIT PROTEIN BS6M"/>
    <property type="match status" value="1"/>
</dbReference>
<dbReference type="InterPro" id="IPR000529">
    <property type="entry name" value="Ribosomal_bS6"/>
</dbReference>
<evidence type="ECO:0000256" key="5">
    <source>
        <dbReference type="ARBA" id="ARBA00023274"/>
    </source>
</evidence>
<dbReference type="AlphaFoldDB" id="A0A5C6RTN9"/>
<evidence type="ECO:0000313" key="10">
    <source>
        <dbReference type="EMBL" id="TXB65573.1"/>
    </source>
</evidence>
<dbReference type="GO" id="GO:1990904">
    <property type="term" value="C:ribonucleoprotein complex"/>
    <property type="evidence" value="ECO:0007669"/>
    <property type="project" value="UniProtKB-KW"/>
</dbReference>
<organism evidence="10 11">
    <name type="scientific">Phaeodactylibacter luteus</name>
    <dbReference type="NCBI Taxonomy" id="1564516"/>
    <lineage>
        <taxon>Bacteria</taxon>
        <taxon>Pseudomonadati</taxon>
        <taxon>Bacteroidota</taxon>
        <taxon>Saprospiria</taxon>
        <taxon>Saprospirales</taxon>
        <taxon>Haliscomenobacteraceae</taxon>
        <taxon>Phaeodactylibacter</taxon>
    </lineage>
</organism>
<dbReference type="InterPro" id="IPR020815">
    <property type="entry name" value="Ribosomal_bS6_CS"/>
</dbReference>
<evidence type="ECO:0000256" key="9">
    <source>
        <dbReference type="SAM" id="MobiDB-lite"/>
    </source>
</evidence>
<gene>
    <name evidence="8 10" type="primary">rpsF</name>
    <name evidence="10" type="ORF">FRY97_06220</name>
</gene>
<evidence type="ECO:0000256" key="3">
    <source>
        <dbReference type="ARBA" id="ARBA00022884"/>
    </source>
</evidence>
<comment type="caution">
    <text evidence="10">The sequence shown here is derived from an EMBL/GenBank/DDBJ whole genome shotgun (WGS) entry which is preliminary data.</text>
</comment>
<dbReference type="GO" id="GO:0005737">
    <property type="term" value="C:cytoplasm"/>
    <property type="evidence" value="ECO:0007669"/>
    <property type="project" value="UniProtKB-ARBA"/>
</dbReference>
<dbReference type="EMBL" id="VOOR01000009">
    <property type="protein sequence ID" value="TXB65573.1"/>
    <property type="molecule type" value="Genomic_DNA"/>
</dbReference>
<keyword evidence="3 8" id="KW-0694">RNA-binding</keyword>
<dbReference type="GO" id="GO:0003735">
    <property type="term" value="F:structural constituent of ribosome"/>
    <property type="evidence" value="ECO:0007669"/>
    <property type="project" value="InterPro"/>
</dbReference>
<dbReference type="GO" id="GO:0070181">
    <property type="term" value="F:small ribosomal subunit rRNA binding"/>
    <property type="evidence" value="ECO:0007669"/>
    <property type="project" value="TreeGrafter"/>
</dbReference>
<comment type="similarity">
    <text evidence="1 8">Belongs to the bacterial ribosomal protein bS6 family.</text>
</comment>
<dbReference type="PANTHER" id="PTHR21011">
    <property type="entry name" value="MITOCHONDRIAL 28S RIBOSOMAL PROTEIN S6"/>
    <property type="match status" value="1"/>
</dbReference>
<evidence type="ECO:0000256" key="6">
    <source>
        <dbReference type="ARBA" id="ARBA00035104"/>
    </source>
</evidence>
<accession>A0A5C6RTN9</accession>
<dbReference type="Proteomes" id="UP000321580">
    <property type="component" value="Unassembled WGS sequence"/>
</dbReference>
<dbReference type="GO" id="GO:0006412">
    <property type="term" value="P:translation"/>
    <property type="evidence" value="ECO:0007669"/>
    <property type="project" value="UniProtKB-UniRule"/>
</dbReference>
<protein>
    <recommendedName>
        <fullName evidence="7 8">Small ribosomal subunit protein bS6</fullName>
    </recommendedName>
</protein>
<proteinExistence type="inferred from homology"/>
<dbReference type="Pfam" id="PF01250">
    <property type="entry name" value="Ribosomal_S6"/>
    <property type="match status" value="1"/>
</dbReference>
<dbReference type="PROSITE" id="PS01048">
    <property type="entry name" value="RIBOSOMAL_S6"/>
    <property type="match status" value="1"/>
</dbReference>
<evidence type="ECO:0000256" key="1">
    <source>
        <dbReference type="ARBA" id="ARBA00009512"/>
    </source>
</evidence>
<evidence type="ECO:0000313" key="11">
    <source>
        <dbReference type="Proteomes" id="UP000321580"/>
    </source>
</evidence>
<dbReference type="HAMAP" id="MF_00360">
    <property type="entry name" value="Ribosomal_bS6"/>
    <property type="match status" value="1"/>
</dbReference>
<dbReference type="GO" id="GO:0005840">
    <property type="term" value="C:ribosome"/>
    <property type="evidence" value="ECO:0007669"/>
    <property type="project" value="UniProtKB-KW"/>
</dbReference>
<dbReference type="SUPFAM" id="SSF54995">
    <property type="entry name" value="Ribosomal protein S6"/>
    <property type="match status" value="1"/>
</dbReference>
<dbReference type="InterPro" id="IPR020814">
    <property type="entry name" value="Ribosomal_S6_plastid/chlpt"/>
</dbReference>
<dbReference type="InterPro" id="IPR035980">
    <property type="entry name" value="Ribosomal_bS6_sf"/>
</dbReference>
<keyword evidence="2 8" id="KW-0699">rRNA-binding</keyword>
<keyword evidence="4 8" id="KW-0689">Ribosomal protein</keyword>
<sequence length="151" mass="17225">MKNYEVTFIVDPVLSGDEIKATAQTYVDHLKNEGCQIVHVDEMGLRQLAYPINRRTSGIYYCVEFEAPNGELIDPMELAFRRDERIMRFLSVALDKYGVKYNADKRAGKIGKVKKAAKKSDDKKSDRRDDRRKGGKPQAKPAPAKKSEEEE</sequence>
<evidence type="ECO:0000256" key="4">
    <source>
        <dbReference type="ARBA" id="ARBA00022980"/>
    </source>
</evidence>
<keyword evidence="11" id="KW-1185">Reference proteome</keyword>
<feature type="region of interest" description="Disordered" evidence="9">
    <location>
        <begin position="110"/>
        <end position="151"/>
    </location>
</feature>
<dbReference type="OrthoDB" id="9812702at2"/>
<evidence type="ECO:0000256" key="8">
    <source>
        <dbReference type="HAMAP-Rule" id="MF_00360"/>
    </source>
</evidence>
<dbReference type="Gene3D" id="3.30.70.60">
    <property type="match status" value="1"/>
</dbReference>
<comment type="function">
    <text evidence="6 8">Binds together with bS18 to 16S ribosomal RNA.</text>
</comment>
<evidence type="ECO:0000256" key="2">
    <source>
        <dbReference type="ARBA" id="ARBA00022730"/>
    </source>
</evidence>
<evidence type="ECO:0000256" key="7">
    <source>
        <dbReference type="ARBA" id="ARBA00035294"/>
    </source>
</evidence>
<dbReference type="NCBIfam" id="TIGR00166">
    <property type="entry name" value="S6"/>
    <property type="match status" value="1"/>
</dbReference>
<dbReference type="RefSeq" id="WP_147166582.1">
    <property type="nucleotide sequence ID" value="NZ_VOOR01000009.1"/>
</dbReference>
<reference evidence="10 11" key="1">
    <citation type="submission" date="2019-08" db="EMBL/GenBank/DDBJ databases">
        <title>Genome of Phaeodactylibacter luteus.</title>
        <authorList>
            <person name="Bowman J.P."/>
        </authorList>
    </citation>
    <scope>NUCLEOTIDE SEQUENCE [LARGE SCALE GENOMIC DNA]</scope>
    <source>
        <strain evidence="10 11">KCTC 42180</strain>
    </source>
</reference>
<dbReference type="InterPro" id="IPR014717">
    <property type="entry name" value="Transl_elong_EF1B/ribsomal_bS6"/>
</dbReference>